<dbReference type="RefSeq" id="WP_041094014.1">
    <property type="nucleotide sequence ID" value="NZ_AP014680.1"/>
</dbReference>
<dbReference type="KEGG" id="lho:LOOC260_114950"/>
<feature type="disulfide bond" evidence="1">
    <location>
        <begin position="106"/>
        <end position="110"/>
    </location>
</feature>
<dbReference type="PIRSF" id="PIRSF012565">
    <property type="entry name" value="DUF1027"/>
    <property type="match status" value="1"/>
</dbReference>
<sequence>MDRDKMKQLIAQRQEQRADIYKVEREDETAFTINGHQYRLVANYRDAFEPDKLGERFSTILSKYDYIVGDWGFEQLRLKGFYASSNKNAQKTQMEDAIQDYLYEYCNFGCAYFVVQNLDVRVQKSEHTNHRNRSKDHAVKRTQNKSETSHQRKQPNSNNQKKQSNRSNKKANGPQIRERKTKVNPVPVSERKGQTAVRTTKKQSQNQRFVIRHK</sequence>
<gene>
    <name evidence="3" type="ORF">LOOC260_114950</name>
</gene>
<proteinExistence type="predicted"/>
<protein>
    <recommendedName>
        <fullName evidence="5">Transcriptional regulator</fullName>
    </recommendedName>
</protein>
<evidence type="ECO:0000256" key="1">
    <source>
        <dbReference type="PIRSR" id="PIRSR012565-1"/>
    </source>
</evidence>
<feature type="compositionally biased region" description="Polar residues" evidence="2">
    <location>
        <begin position="196"/>
        <end position="208"/>
    </location>
</feature>
<dbReference type="Pfam" id="PF06265">
    <property type="entry name" value="YutD-like"/>
    <property type="match status" value="1"/>
</dbReference>
<dbReference type="AlphaFoldDB" id="A0A0A1GVI8"/>
<feature type="region of interest" description="Disordered" evidence="2">
    <location>
        <begin position="125"/>
        <end position="214"/>
    </location>
</feature>
<evidence type="ECO:0008006" key="5">
    <source>
        <dbReference type="Google" id="ProtNLM"/>
    </source>
</evidence>
<dbReference type="HOGENOM" id="CLU_080936_2_0_9"/>
<organism evidence="3 4">
    <name type="scientific">Paucilactobacillus hokkaidonensis JCM 18461</name>
    <dbReference type="NCBI Taxonomy" id="1291742"/>
    <lineage>
        <taxon>Bacteria</taxon>
        <taxon>Bacillati</taxon>
        <taxon>Bacillota</taxon>
        <taxon>Bacilli</taxon>
        <taxon>Lactobacillales</taxon>
        <taxon>Lactobacillaceae</taxon>
        <taxon>Paucilactobacillus</taxon>
    </lineage>
</organism>
<accession>A0A0A1GVI8</accession>
<feature type="compositionally biased region" description="Basic and acidic residues" evidence="2">
    <location>
        <begin position="125"/>
        <end position="139"/>
    </location>
</feature>
<dbReference type="InterPro" id="IPR009370">
    <property type="entry name" value="YutD-like"/>
</dbReference>
<evidence type="ECO:0000313" key="3">
    <source>
        <dbReference type="EMBL" id="BAP86005.1"/>
    </source>
</evidence>
<dbReference type="InterPro" id="IPR038141">
    <property type="entry name" value="YutD-like_sf"/>
</dbReference>
<name>A0A0A1GVI8_9LACO</name>
<keyword evidence="1" id="KW-1015">Disulfide bond</keyword>
<dbReference type="STRING" id="1291742.LOOC260_114950"/>
<evidence type="ECO:0000256" key="2">
    <source>
        <dbReference type="SAM" id="MobiDB-lite"/>
    </source>
</evidence>
<dbReference type="Proteomes" id="UP000031620">
    <property type="component" value="Chromosome"/>
</dbReference>
<evidence type="ECO:0000313" key="4">
    <source>
        <dbReference type="Proteomes" id="UP000031620"/>
    </source>
</evidence>
<reference evidence="3 4" key="1">
    <citation type="submission" date="2014-11" db="EMBL/GenBank/DDBJ databases">
        <title>Complete genome sequence and analysis of Lactobacillus hokkaidonensis LOOC260T.</title>
        <authorList>
            <person name="Tanizawa Y."/>
            <person name="Tohno M."/>
            <person name="Kaminuma E."/>
            <person name="Nakamura Y."/>
            <person name="Arita M."/>
        </authorList>
    </citation>
    <scope>NUCLEOTIDE SEQUENCE [LARGE SCALE GENOMIC DNA]</scope>
    <source>
        <strain evidence="3 4">LOOC260</strain>
    </source>
</reference>
<dbReference type="Gene3D" id="3.50.4.20">
    <property type="match status" value="1"/>
</dbReference>
<dbReference type="EMBL" id="AP014680">
    <property type="protein sequence ID" value="BAP86005.1"/>
    <property type="molecule type" value="Genomic_DNA"/>
</dbReference>